<dbReference type="AlphaFoldDB" id="A0A2W7NVC3"/>
<evidence type="ECO:0000256" key="1">
    <source>
        <dbReference type="SAM" id="Phobius"/>
    </source>
</evidence>
<evidence type="ECO:0000313" key="2">
    <source>
        <dbReference type="EMBL" id="PZX17256.1"/>
    </source>
</evidence>
<dbReference type="EMBL" id="QKZK01000010">
    <property type="protein sequence ID" value="PZX17256.1"/>
    <property type="molecule type" value="Genomic_DNA"/>
</dbReference>
<evidence type="ECO:0000313" key="3">
    <source>
        <dbReference type="Proteomes" id="UP000249239"/>
    </source>
</evidence>
<feature type="transmembrane region" description="Helical" evidence="1">
    <location>
        <begin position="33"/>
        <end position="49"/>
    </location>
</feature>
<keyword evidence="1" id="KW-1133">Transmembrane helix</keyword>
<dbReference type="Proteomes" id="UP000249239">
    <property type="component" value="Unassembled WGS sequence"/>
</dbReference>
<accession>A0A2W7NVC3</accession>
<name>A0A2W7NVC3_9BACT</name>
<sequence length="68" mass="8172">MLSYLLCYLNAWRNKITQRLRASAFILTKSLRVYYITILSYLLCYLNAWRNKITQRLRAFAFILTLCS</sequence>
<gene>
    <name evidence="2" type="ORF">LX69_01571</name>
</gene>
<organism evidence="2 3">
    <name type="scientific">Breznakibacter xylanolyticus</name>
    <dbReference type="NCBI Taxonomy" id="990"/>
    <lineage>
        <taxon>Bacteria</taxon>
        <taxon>Pseudomonadati</taxon>
        <taxon>Bacteroidota</taxon>
        <taxon>Bacteroidia</taxon>
        <taxon>Marinilabiliales</taxon>
        <taxon>Marinilabiliaceae</taxon>
        <taxon>Breznakibacter</taxon>
    </lineage>
</organism>
<reference evidence="2 3" key="1">
    <citation type="submission" date="2018-06" db="EMBL/GenBank/DDBJ databases">
        <title>Genomic Encyclopedia of Archaeal and Bacterial Type Strains, Phase II (KMG-II): from individual species to whole genera.</title>
        <authorList>
            <person name="Goeker M."/>
        </authorList>
    </citation>
    <scope>NUCLEOTIDE SEQUENCE [LARGE SCALE GENOMIC DNA]</scope>
    <source>
        <strain evidence="2 3">DSM 6779</strain>
    </source>
</reference>
<keyword evidence="1" id="KW-0472">Membrane</keyword>
<comment type="caution">
    <text evidence="2">The sequence shown here is derived from an EMBL/GenBank/DDBJ whole genome shotgun (WGS) entry which is preliminary data.</text>
</comment>
<proteinExistence type="predicted"/>
<protein>
    <submittedName>
        <fullName evidence="2">Uncharacterized protein</fullName>
    </submittedName>
</protein>
<keyword evidence="3" id="KW-1185">Reference proteome</keyword>
<keyword evidence="1" id="KW-0812">Transmembrane</keyword>